<proteinExistence type="predicted"/>
<evidence type="ECO:0000313" key="1">
    <source>
        <dbReference type="EMBL" id="RCW77813.1"/>
    </source>
</evidence>
<protein>
    <submittedName>
        <fullName evidence="1">Phage gp36-like protein</fullName>
    </submittedName>
</protein>
<accession>A0A368YC25</accession>
<dbReference type="RefSeq" id="WP_114350986.1">
    <property type="nucleotide sequence ID" value="NZ_QPJL01000056.1"/>
</dbReference>
<reference evidence="1 2" key="1">
    <citation type="submission" date="2018-07" db="EMBL/GenBank/DDBJ databases">
        <title>Genomic Encyclopedia of Type Strains, Phase III (KMG-III): the genomes of soil and plant-associated and newly described type strains.</title>
        <authorList>
            <person name="Whitman W."/>
        </authorList>
    </citation>
    <scope>NUCLEOTIDE SEQUENCE [LARGE SCALE GENOMIC DNA]</scope>
    <source>
        <strain evidence="1 2">CECT 8525</strain>
    </source>
</reference>
<dbReference type="EMBL" id="QPJL01000056">
    <property type="protein sequence ID" value="RCW77813.1"/>
    <property type="molecule type" value="Genomic_DNA"/>
</dbReference>
<evidence type="ECO:0000313" key="2">
    <source>
        <dbReference type="Proteomes" id="UP000253345"/>
    </source>
</evidence>
<gene>
    <name evidence="1" type="ORF">DFP89_1567</name>
</gene>
<comment type="caution">
    <text evidence="1">The sequence shown here is derived from an EMBL/GenBank/DDBJ whole genome shotgun (WGS) entry which is preliminary data.</text>
</comment>
<dbReference type="Pfam" id="PF07030">
    <property type="entry name" value="Phage_Mu_Gp36"/>
    <property type="match status" value="1"/>
</dbReference>
<organism evidence="1 2">
    <name type="scientific">Paracoccus lutimaris</name>
    <dbReference type="NCBI Taxonomy" id="1490030"/>
    <lineage>
        <taxon>Bacteria</taxon>
        <taxon>Pseudomonadati</taxon>
        <taxon>Pseudomonadota</taxon>
        <taxon>Alphaproteobacteria</taxon>
        <taxon>Rhodobacterales</taxon>
        <taxon>Paracoccaceae</taxon>
        <taxon>Paracoccus</taxon>
    </lineage>
</organism>
<keyword evidence="2" id="KW-1185">Reference proteome</keyword>
<name>A0A368YC25_9RHOB</name>
<sequence>MPYATLDDLIERAGEVEIRQIADRDRDGTADPDVILAALTDAENLINGYVAARYAVPLPSVPALVRTWAVSIARYVLHRNGAPDHVAQDYKEAVAALKDVSRGLIALPVEAGATPPSQASGTVMAAHPPQAFTEDKLRGWR</sequence>
<dbReference type="AlphaFoldDB" id="A0A368YC25"/>
<dbReference type="Proteomes" id="UP000253345">
    <property type="component" value="Unassembled WGS sequence"/>
</dbReference>
<dbReference type="OrthoDB" id="9812088at2"/>
<dbReference type="InterPro" id="IPR009752">
    <property type="entry name" value="Phage_Mu_GpJ"/>
</dbReference>